<gene>
    <name evidence="2" type="ORF">TAANSRALLhA_515O12.g00003</name>
</gene>
<feature type="region of interest" description="Disordered" evidence="1">
    <location>
        <begin position="1"/>
        <end position="41"/>
    </location>
</feature>
<feature type="compositionally biased region" description="Low complexity" evidence="1">
    <location>
        <begin position="270"/>
        <end position="279"/>
    </location>
</feature>
<evidence type="ECO:0000256" key="1">
    <source>
        <dbReference type="SAM" id="MobiDB-lite"/>
    </source>
</evidence>
<feature type="region of interest" description="Disordered" evidence="1">
    <location>
        <begin position="233"/>
        <end position="287"/>
    </location>
</feature>
<feature type="compositionally biased region" description="Pro residues" evidence="1">
    <location>
        <begin position="161"/>
        <end position="174"/>
    </location>
</feature>
<feature type="compositionally biased region" description="Pro residues" evidence="1">
    <location>
        <begin position="247"/>
        <end position="257"/>
    </location>
</feature>
<dbReference type="AlphaFoldDB" id="F5CPR7"/>
<reference evidence="2" key="1">
    <citation type="submission" date="2011-03" db="EMBL/GenBank/DDBJ databases">
        <title>Genomic sequence of CBF genes for cold tolerance in Triticum aestivum cultivar Norstar.</title>
        <authorList>
            <person name="MacLachlan P.R."/>
            <person name="Baga M."/>
            <person name="Chibbar R.N."/>
        </authorList>
    </citation>
    <scope>NUCLEOTIDE SEQUENCE</scope>
</reference>
<accession>F5CPR7</accession>
<name>F5CPR7_WHEAT</name>
<feature type="compositionally biased region" description="Basic and acidic residues" evidence="1">
    <location>
        <begin position="1"/>
        <end position="18"/>
    </location>
</feature>
<feature type="compositionally biased region" description="Basic and acidic residues" evidence="1">
    <location>
        <begin position="233"/>
        <end position="243"/>
    </location>
</feature>
<feature type="region of interest" description="Disordered" evidence="1">
    <location>
        <begin position="153"/>
        <end position="177"/>
    </location>
</feature>
<sequence>MGFWKWHPDKKTKRDHEAGSLSASSGSAATHSTSPASFSISPPATTPGFRPYVKVAICHRYWETGMPLPWPDAHLPNGWHVSPHRVPIPPVRRAAARASRRSPVVAPGFRVSTSPTVGRARHAPANFFVGRAHRPPRVSQSAPRVCASSPTRARGLTLMPSPFPSPPPPPPQPPTMMSEEEERLVHAVMEDFEREHKRCQEEECEGLQEMLELSAVGDVCVSELDVKQEVKMEVKEEATEERAWAPWSPPPSPPPQNSPVQLWEPPPHLWTPHPTLTWLGDDEDSGA</sequence>
<feature type="compositionally biased region" description="Low complexity" evidence="1">
    <location>
        <begin position="19"/>
        <end position="39"/>
    </location>
</feature>
<dbReference type="EMBL" id="JF758491">
    <property type="protein sequence ID" value="AEE00125.1"/>
    <property type="molecule type" value="Genomic_DNA"/>
</dbReference>
<evidence type="ECO:0000313" key="2">
    <source>
        <dbReference type="EMBL" id="AEE00125.1"/>
    </source>
</evidence>
<protein>
    <submittedName>
        <fullName evidence="2">Uncharacterized protein</fullName>
    </submittedName>
</protein>
<organism evidence="2">
    <name type="scientific">Triticum aestivum</name>
    <name type="common">Wheat</name>
    <dbReference type="NCBI Taxonomy" id="4565"/>
    <lineage>
        <taxon>Eukaryota</taxon>
        <taxon>Viridiplantae</taxon>
        <taxon>Streptophyta</taxon>
        <taxon>Embryophyta</taxon>
        <taxon>Tracheophyta</taxon>
        <taxon>Spermatophyta</taxon>
        <taxon>Magnoliopsida</taxon>
        <taxon>Liliopsida</taxon>
        <taxon>Poales</taxon>
        <taxon>Poaceae</taxon>
        <taxon>BOP clade</taxon>
        <taxon>Pooideae</taxon>
        <taxon>Triticodae</taxon>
        <taxon>Triticeae</taxon>
        <taxon>Triticinae</taxon>
        <taxon>Triticum</taxon>
    </lineage>
</organism>
<proteinExistence type="predicted"/>